<dbReference type="InterPro" id="IPR057326">
    <property type="entry name" value="KR_dom"/>
</dbReference>
<keyword evidence="2 4" id="KW-0560">Oxidoreductase</keyword>
<reference evidence="4 5" key="1">
    <citation type="submission" date="2024-01" db="EMBL/GenBank/DDBJ databases">
        <title>Whole genome of Chryseobacterium arthrosphaerae NNCa 2741.</title>
        <authorList>
            <person name="Boriskina E.V."/>
            <person name="Gordinskaya N.A."/>
            <person name="Kropotov V.S."/>
            <person name="Alekseeva A.E."/>
            <person name="Makhova M.A."/>
            <person name="Kryazhev D.V."/>
            <person name="Shkurkina I.S."/>
        </authorList>
    </citation>
    <scope>NUCLEOTIDE SEQUENCE [LARGE SCALE GENOMIC DNA]</scope>
    <source>
        <strain evidence="4 5">NNCa 2741</strain>
    </source>
</reference>
<dbReference type="PANTHER" id="PTHR43477">
    <property type="entry name" value="DIHYDROANTICAPSIN 7-DEHYDROGENASE"/>
    <property type="match status" value="1"/>
</dbReference>
<sequence length="253" mass="27075">MDAFSLKNKTILITGASSGIGRSCSVECSRNGADLILIGRNHEELEKTASMLSPETKFEIITEDITQSDRLEEIIAEKVAVLGKISGFIHCAGIEKTLPLKKHSPQLYHDIFEVNVIAGFEIAKILSLKKYKDETTASFVFISSVAGMVGEAGKAAYSASKGAVIAGARSLAMELSRGNIRVNSISPAMVNTPILEKMFNDIGEEASSEIIKKHPLGIGEPKDVANACIFLLSDAARWVTGTNLVIDGGYSAQ</sequence>
<dbReference type="PANTHER" id="PTHR43477:SF1">
    <property type="entry name" value="DIHYDROANTICAPSIN 7-DEHYDROGENASE"/>
    <property type="match status" value="1"/>
</dbReference>
<evidence type="ECO:0000256" key="2">
    <source>
        <dbReference type="ARBA" id="ARBA00023002"/>
    </source>
</evidence>
<comment type="similarity">
    <text evidence="1">Belongs to the short-chain dehydrogenases/reductases (SDR) family.</text>
</comment>
<protein>
    <submittedName>
        <fullName evidence="4">SDR family oxidoreductase</fullName>
        <ecNumber evidence="4">1.-.-.-</ecNumber>
    </submittedName>
</protein>
<evidence type="ECO:0000313" key="4">
    <source>
        <dbReference type="EMBL" id="MEE6125891.1"/>
    </source>
</evidence>
<evidence type="ECO:0000256" key="1">
    <source>
        <dbReference type="ARBA" id="ARBA00006484"/>
    </source>
</evidence>
<keyword evidence="5" id="KW-1185">Reference proteome</keyword>
<dbReference type="InterPro" id="IPR002347">
    <property type="entry name" value="SDR_fam"/>
</dbReference>
<dbReference type="InterPro" id="IPR051122">
    <property type="entry name" value="SDR_DHRS6-like"/>
</dbReference>
<dbReference type="Pfam" id="PF13561">
    <property type="entry name" value="adh_short_C2"/>
    <property type="match status" value="1"/>
</dbReference>
<feature type="domain" description="Ketoreductase" evidence="3">
    <location>
        <begin position="9"/>
        <end position="188"/>
    </location>
</feature>
<dbReference type="EMBL" id="JAZGJU010000001">
    <property type="protein sequence ID" value="MEE6125891.1"/>
    <property type="molecule type" value="Genomic_DNA"/>
</dbReference>
<dbReference type="EC" id="1.-.-.-" evidence="4"/>
<dbReference type="RefSeq" id="WP_241309819.1">
    <property type="nucleotide sequence ID" value="NZ_JAKYXJ010000004.1"/>
</dbReference>
<evidence type="ECO:0000313" key="5">
    <source>
        <dbReference type="Proteomes" id="UP001350005"/>
    </source>
</evidence>
<dbReference type="InterPro" id="IPR036291">
    <property type="entry name" value="NAD(P)-bd_dom_sf"/>
</dbReference>
<dbReference type="PRINTS" id="PR00081">
    <property type="entry name" value="GDHRDH"/>
</dbReference>
<dbReference type="Gene3D" id="3.40.50.720">
    <property type="entry name" value="NAD(P)-binding Rossmann-like Domain"/>
    <property type="match status" value="1"/>
</dbReference>
<dbReference type="GO" id="GO:0016491">
    <property type="term" value="F:oxidoreductase activity"/>
    <property type="evidence" value="ECO:0007669"/>
    <property type="project" value="UniProtKB-KW"/>
</dbReference>
<organism evidence="4 5">
    <name type="scientific">Chryseobacterium arthrosphaerae</name>
    <dbReference type="NCBI Taxonomy" id="651561"/>
    <lineage>
        <taxon>Bacteria</taxon>
        <taxon>Pseudomonadati</taxon>
        <taxon>Bacteroidota</taxon>
        <taxon>Flavobacteriia</taxon>
        <taxon>Flavobacteriales</taxon>
        <taxon>Weeksellaceae</taxon>
        <taxon>Chryseobacterium group</taxon>
        <taxon>Chryseobacterium</taxon>
    </lineage>
</organism>
<dbReference type="SMART" id="SM00822">
    <property type="entry name" value="PKS_KR"/>
    <property type="match status" value="1"/>
</dbReference>
<evidence type="ECO:0000259" key="3">
    <source>
        <dbReference type="SMART" id="SM00822"/>
    </source>
</evidence>
<dbReference type="CDD" id="cd05233">
    <property type="entry name" value="SDR_c"/>
    <property type="match status" value="1"/>
</dbReference>
<dbReference type="SUPFAM" id="SSF51735">
    <property type="entry name" value="NAD(P)-binding Rossmann-fold domains"/>
    <property type="match status" value="1"/>
</dbReference>
<name>A0ABU7QTN7_9FLAO</name>
<proteinExistence type="inferred from homology"/>
<gene>
    <name evidence="4" type="ORF">V2E39_00655</name>
</gene>
<accession>A0ABU7QTN7</accession>
<dbReference type="Proteomes" id="UP001350005">
    <property type="component" value="Unassembled WGS sequence"/>
</dbReference>
<comment type="caution">
    <text evidence="4">The sequence shown here is derived from an EMBL/GenBank/DDBJ whole genome shotgun (WGS) entry which is preliminary data.</text>
</comment>